<keyword evidence="7" id="KW-0067">ATP-binding</keyword>
<keyword evidence="6 12" id="KW-0418">Kinase</keyword>
<comment type="catalytic activity">
    <reaction evidence="1">
        <text>ATP + protein L-histidine = ADP + protein N-phospho-L-histidine.</text>
        <dbReference type="EC" id="2.7.13.3"/>
    </reaction>
</comment>
<evidence type="ECO:0000313" key="12">
    <source>
        <dbReference type="EMBL" id="GAA3370534.1"/>
    </source>
</evidence>
<evidence type="ECO:0000256" key="9">
    <source>
        <dbReference type="SAM" id="Coils"/>
    </source>
</evidence>
<dbReference type="CDD" id="cd16917">
    <property type="entry name" value="HATPase_UhpB-NarQ-NarX-like"/>
    <property type="match status" value="1"/>
</dbReference>
<reference evidence="13" key="1">
    <citation type="journal article" date="2019" name="Int. J. Syst. Evol. Microbiol.">
        <title>The Global Catalogue of Microorganisms (GCM) 10K type strain sequencing project: providing services to taxonomists for standard genome sequencing and annotation.</title>
        <authorList>
            <consortium name="The Broad Institute Genomics Platform"/>
            <consortium name="The Broad Institute Genome Sequencing Center for Infectious Disease"/>
            <person name="Wu L."/>
            <person name="Ma J."/>
        </authorList>
    </citation>
    <scope>NUCLEOTIDE SEQUENCE [LARGE SCALE GENOMIC DNA]</scope>
    <source>
        <strain evidence="13">JCM 9651</strain>
    </source>
</reference>
<feature type="domain" description="Histidine kinase/HSP90-like ATPase" evidence="11">
    <location>
        <begin position="301"/>
        <end position="395"/>
    </location>
</feature>
<evidence type="ECO:0000259" key="11">
    <source>
        <dbReference type="SMART" id="SM00387"/>
    </source>
</evidence>
<dbReference type="InterPro" id="IPR050482">
    <property type="entry name" value="Sensor_HK_TwoCompSys"/>
</dbReference>
<dbReference type="RefSeq" id="WP_345035653.1">
    <property type="nucleotide sequence ID" value="NZ_BAAAYL010000001.1"/>
</dbReference>
<evidence type="ECO:0000256" key="5">
    <source>
        <dbReference type="ARBA" id="ARBA00022741"/>
    </source>
</evidence>
<feature type="transmembrane region" description="Helical" evidence="10">
    <location>
        <begin position="50"/>
        <end position="67"/>
    </location>
</feature>
<sequence>MRIRRLPNWLRTHPYALDALLALGVLVCMVAGSFVEPHGIDGPAFGDRTPGARSAALMVVGAAALVLRRRNALAVLAFTGTVSVVELITTDPPAPVAMSAVVALYTVASRTDRPTTWRVGLVTMTALTAAAMGFGATPWYAQENLGVFAWSGMAAAAGDAVRSRRAFVDAIRERAERAERTREEEARRRVAEERLRIARDLHDVVAHHIALVNVQAGVAAHVMDRRPDQAKEALSHVREASRSALDELRATVGLLRQSGDPTAPTEPAPGLARLDDLVDTFRHAGLPVEVARADDECLPSAVDLAAYRIIQEALTNVRKHAGPEAKAEVSVVRVGRSLEITVIDNGKGGEAGHTDGGGHGLLGMRERVSALGGSCTAAPRYGGGFRVQAILPVVARTGEDDA</sequence>
<keyword evidence="10" id="KW-0812">Transmembrane</keyword>
<evidence type="ECO:0000256" key="1">
    <source>
        <dbReference type="ARBA" id="ARBA00000085"/>
    </source>
</evidence>
<dbReference type="InterPro" id="IPR011712">
    <property type="entry name" value="Sig_transdc_His_kin_sub3_dim/P"/>
</dbReference>
<keyword evidence="4" id="KW-0808">Transferase</keyword>
<evidence type="ECO:0000256" key="6">
    <source>
        <dbReference type="ARBA" id="ARBA00022777"/>
    </source>
</evidence>
<dbReference type="Gene3D" id="3.30.565.10">
    <property type="entry name" value="Histidine kinase-like ATPase, C-terminal domain"/>
    <property type="match status" value="1"/>
</dbReference>
<dbReference type="Proteomes" id="UP001499990">
    <property type="component" value="Unassembled WGS sequence"/>
</dbReference>
<keyword evidence="9" id="KW-0175">Coiled coil</keyword>
<keyword evidence="3" id="KW-0597">Phosphoprotein</keyword>
<evidence type="ECO:0000256" key="3">
    <source>
        <dbReference type="ARBA" id="ARBA00022553"/>
    </source>
</evidence>
<evidence type="ECO:0000256" key="2">
    <source>
        <dbReference type="ARBA" id="ARBA00012438"/>
    </source>
</evidence>
<dbReference type="InterPro" id="IPR003594">
    <property type="entry name" value="HATPase_dom"/>
</dbReference>
<dbReference type="PANTHER" id="PTHR24421:SF10">
    <property type="entry name" value="NITRATE_NITRITE SENSOR PROTEIN NARQ"/>
    <property type="match status" value="1"/>
</dbReference>
<evidence type="ECO:0000256" key="7">
    <source>
        <dbReference type="ARBA" id="ARBA00022840"/>
    </source>
</evidence>
<evidence type="ECO:0000256" key="8">
    <source>
        <dbReference type="ARBA" id="ARBA00023012"/>
    </source>
</evidence>
<dbReference type="EC" id="2.7.13.3" evidence="2"/>
<feature type="coiled-coil region" evidence="9">
    <location>
        <begin position="168"/>
        <end position="195"/>
    </location>
</feature>
<feature type="transmembrane region" description="Helical" evidence="10">
    <location>
        <begin position="12"/>
        <end position="35"/>
    </location>
</feature>
<keyword evidence="10" id="KW-0472">Membrane</keyword>
<comment type="caution">
    <text evidence="12">The sequence shown here is derived from an EMBL/GenBank/DDBJ whole genome shotgun (WGS) entry which is preliminary data.</text>
</comment>
<dbReference type="PANTHER" id="PTHR24421">
    <property type="entry name" value="NITRATE/NITRITE SENSOR PROTEIN NARX-RELATED"/>
    <property type="match status" value="1"/>
</dbReference>
<dbReference type="Pfam" id="PF02518">
    <property type="entry name" value="HATPase_c"/>
    <property type="match status" value="1"/>
</dbReference>
<dbReference type="EMBL" id="BAAAYL010000001">
    <property type="protein sequence ID" value="GAA3370534.1"/>
    <property type="molecule type" value="Genomic_DNA"/>
</dbReference>
<organism evidence="12 13">
    <name type="scientific">Streptomyces sannanensis</name>
    <dbReference type="NCBI Taxonomy" id="285536"/>
    <lineage>
        <taxon>Bacteria</taxon>
        <taxon>Bacillati</taxon>
        <taxon>Actinomycetota</taxon>
        <taxon>Actinomycetes</taxon>
        <taxon>Kitasatosporales</taxon>
        <taxon>Streptomycetaceae</taxon>
        <taxon>Streptomyces</taxon>
    </lineage>
</organism>
<dbReference type="Pfam" id="PF07730">
    <property type="entry name" value="HisKA_3"/>
    <property type="match status" value="1"/>
</dbReference>
<dbReference type="SUPFAM" id="SSF55874">
    <property type="entry name" value="ATPase domain of HSP90 chaperone/DNA topoisomerase II/histidine kinase"/>
    <property type="match status" value="1"/>
</dbReference>
<proteinExistence type="predicted"/>
<dbReference type="InterPro" id="IPR055558">
    <property type="entry name" value="DUF7134"/>
</dbReference>
<evidence type="ECO:0000256" key="10">
    <source>
        <dbReference type="SAM" id="Phobius"/>
    </source>
</evidence>
<gene>
    <name evidence="12" type="ORF">GCM10020367_17550</name>
</gene>
<dbReference type="SMART" id="SM00387">
    <property type="entry name" value="HATPase_c"/>
    <property type="match status" value="1"/>
</dbReference>
<keyword evidence="10" id="KW-1133">Transmembrane helix</keyword>
<dbReference type="Gene3D" id="1.20.5.1930">
    <property type="match status" value="1"/>
</dbReference>
<keyword evidence="13" id="KW-1185">Reference proteome</keyword>
<dbReference type="GO" id="GO:0016301">
    <property type="term" value="F:kinase activity"/>
    <property type="evidence" value="ECO:0007669"/>
    <property type="project" value="UniProtKB-KW"/>
</dbReference>
<keyword evidence="8" id="KW-0902">Two-component regulatory system</keyword>
<evidence type="ECO:0000313" key="13">
    <source>
        <dbReference type="Proteomes" id="UP001499990"/>
    </source>
</evidence>
<feature type="transmembrane region" description="Helical" evidence="10">
    <location>
        <begin position="119"/>
        <end position="141"/>
    </location>
</feature>
<evidence type="ECO:0000256" key="4">
    <source>
        <dbReference type="ARBA" id="ARBA00022679"/>
    </source>
</evidence>
<accession>A0ABP6S8F0</accession>
<dbReference type="Pfam" id="PF23539">
    <property type="entry name" value="DUF7134"/>
    <property type="match status" value="1"/>
</dbReference>
<protein>
    <recommendedName>
        <fullName evidence="2">histidine kinase</fullName>
        <ecNumber evidence="2">2.7.13.3</ecNumber>
    </recommendedName>
</protein>
<dbReference type="InterPro" id="IPR036890">
    <property type="entry name" value="HATPase_C_sf"/>
</dbReference>
<keyword evidence="5" id="KW-0547">Nucleotide-binding</keyword>
<name>A0ABP6S8F0_9ACTN</name>